<gene>
    <name evidence="2" type="ORF">Z518_03504</name>
</gene>
<name>A0A0D2G2S0_9EURO</name>
<protein>
    <submittedName>
        <fullName evidence="2">Rhinocladiella mackenziei CBS 650.93 unplaced genomic scaffold supercont1.2, whole genome shotgun sequence</fullName>
    </submittedName>
</protein>
<dbReference type="InterPro" id="IPR011008">
    <property type="entry name" value="Dimeric_a/b-barrel"/>
</dbReference>
<dbReference type="Proteomes" id="UP000053617">
    <property type="component" value="Unassembled WGS sequence"/>
</dbReference>
<dbReference type="PROSITE" id="PS51502">
    <property type="entry name" value="S_R_A_B_BARREL"/>
    <property type="match status" value="1"/>
</dbReference>
<dbReference type="HOGENOM" id="CLU_1696473_0_0_1"/>
<organism evidence="2 3">
    <name type="scientific">Rhinocladiella mackenziei CBS 650.93</name>
    <dbReference type="NCBI Taxonomy" id="1442369"/>
    <lineage>
        <taxon>Eukaryota</taxon>
        <taxon>Fungi</taxon>
        <taxon>Dikarya</taxon>
        <taxon>Ascomycota</taxon>
        <taxon>Pezizomycotina</taxon>
        <taxon>Eurotiomycetes</taxon>
        <taxon>Chaetothyriomycetidae</taxon>
        <taxon>Chaetothyriales</taxon>
        <taxon>Herpotrichiellaceae</taxon>
        <taxon>Rhinocladiella</taxon>
    </lineage>
</organism>
<feature type="domain" description="Stress-response A/B barrel" evidence="1">
    <location>
        <begin position="3"/>
        <end position="150"/>
    </location>
</feature>
<keyword evidence="3" id="KW-1185">Reference proteome</keyword>
<dbReference type="STRING" id="1442369.A0A0D2G2S0"/>
<dbReference type="EMBL" id="KN847476">
    <property type="protein sequence ID" value="KIX08847.1"/>
    <property type="molecule type" value="Genomic_DNA"/>
</dbReference>
<evidence type="ECO:0000259" key="1">
    <source>
        <dbReference type="PROSITE" id="PS51502"/>
    </source>
</evidence>
<dbReference type="GeneID" id="25291575"/>
<proteinExistence type="predicted"/>
<sequence>MVVYHQMTMKFKPDVSPEQIAEVGDTIMGILSGVLGHDPVPFRPLGQAAYEASIFSTLGSPCSYLVIQVIETSLAMKDACIHSETNKPYIKSITGGKNLFVVPNKPGFTHTLLYEFETIEDCKFFIEKDVKHHEARRFRGRIEDAVLLHWSPDEF</sequence>
<dbReference type="InterPro" id="IPR013097">
    <property type="entry name" value="Dabb"/>
</dbReference>
<dbReference type="SUPFAM" id="SSF54909">
    <property type="entry name" value="Dimeric alpha+beta barrel"/>
    <property type="match status" value="1"/>
</dbReference>
<dbReference type="RefSeq" id="XP_013275983.1">
    <property type="nucleotide sequence ID" value="XM_013420529.1"/>
</dbReference>
<accession>A0A0D2G2S0</accession>
<evidence type="ECO:0000313" key="2">
    <source>
        <dbReference type="EMBL" id="KIX08847.1"/>
    </source>
</evidence>
<evidence type="ECO:0000313" key="3">
    <source>
        <dbReference type="Proteomes" id="UP000053617"/>
    </source>
</evidence>
<reference evidence="2 3" key="1">
    <citation type="submission" date="2015-01" db="EMBL/GenBank/DDBJ databases">
        <title>The Genome Sequence of Rhinocladiella mackenzie CBS 650.93.</title>
        <authorList>
            <consortium name="The Broad Institute Genomics Platform"/>
            <person name="Cuomo C."/>
            <person name="de Hoog S."/>
            <person name="Gorbushina A."/>
            <person name="Stielow B."/>
            <person name="Teixiera M."/>
            <person name="Abouelleil A."/>
            <person name="Chapman S.B."/>
            <person name="Priest M."/>
            <person name="Young S.K."/>
            <person name="Wortman J."/>
            <person name="Nusbaum C."/>
            <person name="Birren B."/>
        </authorList>
    </citation>
    <scope>NUCLEOTIDE SEQUENCE [LARGE SCALE GENOMIC DNA]</scope>
    <source>
        <strain evidence="2 3">CBS 650.93</strain>
    </source>
</reference>
<dbReference type="Gene3D" id="3.30.70.100">
    <property type="match status" value="1"/>
</dbReference>
<dbReference type="OrthoDB" id="1601230at2759"/>
<dbReference type="VEuPathDB" id="FungiDB:Z518_03504"/>
<dbReference type="AlphaFoldDB" id="A0A0D2G2S0"/>